<comment type="subcellular location">
    <subcellularLocation>
        <location evidence="1">Cell membrane</location>
        <topology evidence="1">Multi-pass membrane protein</topology>
    </subcellularLocation>
</comment>
<dbReference type="PANTHER" id="PTHR39087">
    <property type="entry name" value="UPF0104 MEMBRANE PROTEIN MJ1595"/>
    <property type="match status" value="1"/>
</dbReference>
<dbReference type="InterPro" id="IPR022791">
    <property type="entry name" value="L-PG_synthase/AglD"/>
</dbReference>
<feature type="transmembrane region" description="Helical" evidence="6">
    <location>
        <begin position="87"/>
        <end position="108"/>
    </location>
</feature>
<evidence type="ECO:0008006" key="9">
    <source>
        <dbReference type="Google" id="ProtNLM"/>
    </source>
</evidence>
<dbReference type="GO" id="GO:0005886">
    <property type="term" value="C:plasma membrane"/>
    <property type="evidence" value="ECO:0007669"/>
    <property type="project" value="UniProtKB-SubCell"/>
</dbReference>
<feature type="transmembrane region" description="Helical" evidence="6">
    <location>
        <begin position="232"/>
        <end position="253"/>
    </location>
</feature>
<feature type="transmembrane region" description="Helical" evidence="6">
    <location>
        <begin position="45"/>
        <end position="66"/>
    </location>
</feature>
<evidence type="ECO:0000256" key="4">
    <source>
        <dbReference type="ARBA" id="ARBA00022989"/>
    </source>
</evidence>
<dbReference type="NCBIfam" id="TIGR00374">
    <property type="entry name" value="flippase-like domain"/>
    <property type="match status" value="1"/>
</dbReference>
<evidence type="ECO:0000256" key="1">
    <source>
        <dbReference type="ARBA" id="ARBA00004651"/>
    </source>
</evidence>
<sequence length="337" mass="37762">MALKTERASSKKIIFWLFLIVFIWLAITRLDETGHTLTILASGRWYWIVPALICQVALFPFCSRYIDYVFRIFNIKLGWRKIFPVYVASKFTNVALPVATFGTVGIFLRNSRKQQVSTLNTGIGISLVMFFDVAAFVVVALASLGILSLFGQTITYLNITLLILITIVLLAGFFIWKLLKERTPPNKFVLWIIKRIAKLGGYKNVQISEIEAIFAEVGADVVKKSHEIWSSLWLAIAVHLINMLTLGLIFLAFSGHLNILAVLAAYTAGILYTIVSITPQGVGVVETVMIATIHSFGFDLSTAAVITLVFRSILYWLPVFPGFYAFSRLELKPEQLV</sequence>
<feature type="transmembrane region" description="Helical" evidence="6">
    <location>
        <begin position="302"/>
        <end position="326"/>
    </location>
</feature>
<evidence type="ECO:0000256" key="3">
    <source>
        <dbReference type="ARBA" id="ARBA00022692"/>
    </source>
</evidence>
<dbReference type="AlphaFoldDB" id="A0A2H0W970"/>
<feature type="transmembrane region" description="Helical" evidence="6">
    <location>
        <begin position="156"/>
        <end position="176"/>
    </location>
</feature>
<organism evidence="7 8">
    <name type="scientific">Candidatus Berkelbacteria bacterium CG10_big_fil_rev_8_21_14_0_10_43_13</name>
    <dbReference type="NCBI Taxonomy" id="1974514"/>
    <lineage>
        <taxon>Bacteria</taxon>
        <taxon>Candidatus Berkelbacteria</taxon>
    </lineage>
</organism>
<evidence type="ECO:0000313" key="7">
    <source>
        <dbReference type="EMBL" id="PIS07907.1"/>
    </source>
</evidence>
<dbReference type="EMBL" id="PEZW01000008">
    <property type="protein sequence ID" value="PIS07907.1"/>
    <property type="molecule type" value="Genomic_DNA"/>
</dbReference>
<feature type="transmembrane region" description="Helical" evidence="6">
    <location>
        <begin position="128"/>
        <end position="149"/>
    </location>
</feature>
<keyword evidence="3 6" id="KW-0812">Transmembrane</keyword>
<keyword evidence="2" id="KW-1003">Cell membrane</keyword>
<evidence type="ECO:0000256" key="2">
    <source>
        <dbReference type="ARBA" id="ARBA00022475"/>
    </source>
</evidence>
<evidence type="ECO:0000256" key="5">
    <source>
        <dbReference type="ARBA" id="ARBA00023136"/>
    </source>
</evidence>
<reference evidence="8" key="1">
    <citation type="submission" date="2017-09" db="EMBL/GenBank/DDBJ databases">
        <title>Depth-based differentiation of microbial function through sediment-hosted aquifers and enrichment of novel symbionts in the deep terrestrial subsurface.</title>
        <authorList>
            <person name="Probst A.J."/>
            <person name="Ladd B."/>
            <person name="Jarett J.K."/>
            <person name="Geller-Mcgrath D.E."/>
            <person name="Sieber C.M.K."/>
            <person name="Emerson J.B."/>
            <person name="Anantharaman K."/>
            <person name="Thomas B.C."/>
            <person name="Malmstrom R."/>
            <person name="Stieglmeier M."/>
            <person name="Klingl A."/>
            <person name="Woyke T."/>
            <person name="Ryan C.M."/>
            <person name="Banfield J.F."/>
        </authorList>
    </citation>
    <scope>NUCLEOTIDE SEQUENCE [LARGE SCALE GENOMIC DNA]</scope>
</reference>
<keyword evidence="5 6" id="KW-0472">Membrane</keyword>
<dbReference type="Proteomes" id="UP000231382">
    <property type="component" value="Unassembled WGS sequence"/>
</dbReference>
<accession>A0A2H0W970</accession>
<proteinExistence type="predicted"/>
<dbReference type="Pfam" id="PF03706">
    <property type="entry name" value="LPG_synthase_TM"/>
    <property type="match status" value="1"/>
</dbReference>
<keyword evidence="4 6" id="KW-1133">Transmembrane helix</keyword>
<gene>
    <name evidence="7" type="ORF">COT78_00975</name>
</gene>
<dbReference type="PANTHER" id="PTHR39087:SF2">
    <property type="entry name" value="UPF0104 MEMBRANE PROTEIN MJ1595"/>
    <property type="match status" value="1"/>
</dbReference>
<feature type="transmembrane region" description="Helical" evidence="6">
    <location>
        <begin position="260"/>
        <end position="282"/>
    </location>
</feature>
<evidence type="ECO:0000256" key="6">
    <source>
        <dbReference type="SAM" id="Phobius"/>
    </source>
</evidence>
<protein>
    <recommendedName>
        <fullName evidence="9">TIGR00374 family protein</fullName>
    </recommendedName>
</protein>
<evidence type="ECO:0000313" key="8">
    <source>
        <dbReference type="Proteomes" id="UP000231382"/>
    </source>
</evidence>
<name>A0A2H0W970_9BACT</name>
<feature type="transmembrane region" description="Helical" evidence="6">
    <location>
        <begin position="12"/>
        <end position="30"/>
    </location>
</feature>
<comment type="caution">
    <text evidence="7">The sequence shown here is derived from an EMBL/GenBank/DDBJ whole genome shotgun (WGS) entry which is preliminary data.</text>
</comment>